<comment type="caution">
    <text evidence="1">The sequence shown here is derived from an EMBL/GenBank/DDBJ whole genome shotgun (WGS) entry which is preliminary data.</text>
</comment>
<evidence type="ECO:0000313" key="2">
    <source>
        <dbReference type="Proteomes" id="UP001607302"/>
    </source>
</evidence>
<dbReference type="AlphaFoldDB" id="A0ABD2AQ79"/>
<protein>
    <submittedName>
        <fullName evidence="1">Uncharacterized protein</fullName>
    </submittedName>
</protein>
<sequence length="136" mass="15552">MDTRSRSRSTVEIKSTMRLNRHRISLSSWVFKCSNFHVVKPGSINYFSFSRMGPLGRALERCLVSKDLICRCKSGISSNGSVHHRFLHANTENGTCSYRCWTILLSPVGLQMQQPPRGETWVGITCEIKITIRIYE</sequence>
<reference evidence="1 2" key="1">
    <citation type="journal article" date="2024" name="Ann. Entomol. Soc. Am.">
        <title>Genomic analyses of the southern and eastern yellowjacket wasps (Hymenoptera: Vespidae) reveal evolutionary signatures of social life.</title>
        <authorList>
            <person name="Catto M.A."/>
            <person name="Caine P.B."/>
            <person name="Orr S.E."/>
            <person name="Hunt B.G."/>
            <person name="Goodisman M.A.D."/>
        </authorList>
    </citation>
    <scope>NUCLEOTIDE SEQUENCE [LARGE SCALE GENOMIC DNA]</scope>
    <source>
        <strain evidence="1">233</strain>
        <tissue evidence="1">Head and thorax</tissue>
    </source>
</reference>
<proteinExistence type="predicted"/>
<name>A0ABD2AQ79_VESSQ</name>
<evidence type="ECO:0000313" key="1">
    <source>
        <dbReference type="EMBL" id="KAL2722768.1"/>
    </source>
</evidence>
<dbReference type="EMBL" id="JAUDFV010000141">
    <property type="protein sequence ID" value="KAL2722768.1"/>
    <property type="molecule type" value="Genomic_DNA"/>
</dbReference>
<dbReference type="Proteomes" id="UP001607302">
    <property type="component" value="Unassembled WGS sequence"/>
</dbReference>
<gene>
    <name evidence="1" type="ORF">V1478_009631</name>
</gene>
<organism evidence="1 2">
    <name type="scientific">Vespula squamosa</name>
    <name type="common">Southern yellow jacket</name>
    <name type="synonym">Wasp</name>
    <dbReference type="NCBI Taxonomy" id="30214"/>
    <lineage>
        <taxon>Eukaryota</taxon>
        <taxon>Metazoa</taxon>
        <taxon>Ecdysozoa</taxon>
        <taxon>Arthropoda</taxon>
        <taxon>Hexapoda</taxon>
        <taxon>Insecta</taxon>
        <taxon>Pterygota</taxon>
        <taxon>Neoptera</taxon>
        <taxon>Endopterygota</taxon>
        <taxon>Hymenoptera</taxon>
        <taxon>Apocrita</taxon>
        <taxon>Aculeata</taxon>
        <taxon>Vespoidea</taxon>
        <taxon>Vespidae</taxon>
        <taxon>Vespinae</taxon>
        <taxon>Vespula</taxon>
    </lineage>
</organism>
<keyword evidence="2" id="KW-1185">Reference proteome</keyword>
<accession>A0ABD2AQ79</accession>